<feature type="region of interest" description="Disordered" evidence="6">
    <location>
        <begin position="372"/>
        <end position="392"/>
    </location>
</feature>
<sequence>MLKSALASSITFAIAGITSISVMAVDNEPTYSSSSELHNVHLQCIVRFHDNLPSSEITGRANNLLAKANKGSTTQVKLKHVYQHSIKGFTISMPCAAAQRAFGDDTEIDSFTPDSIITINRGKPIKPGKGDSANTVLQSTPWGVTRVGGSHSAVGMRAWVIDTGIDLSNQDLHIDSSVGFSAFTKGKNAGMNDGHGHGTHVAGTIAAIDNDIDVVGVAAGATVVPIKVLDSRGSGSTSGVIAGIDHVAAHASAGDCANMSLGGGISPSLDAAVLAASHKGIFFVLAAGNDSDDANNHSPARVEGSNIFTISAIDITDTMPSWSNWGNPPVDFSAPGVNVLSLKRGGGTSTMSGTSMAAPAACGVILYTGGSPTSDGTAKNDPDNNPDLIIHF</sequence>
<dbReference type="InterPro" id="IPR050131">
    <property type="entry name" value="Peptidase_S8_subtilisin-like"/>
</dbReference>
<comment type="similarity">
    <text evidence="1 5">Belongs to the peptidase S8 family.</text>
</comment>
<protein>
    <submittedName>
        <fullName evidence="9">S8 family serine peptidase</fullName>
    </submittedName>
</protein>
<dbReference type="PROSITE" id="PS51892">
    <property type="entry name" value="SUBTILASE"/>
    <property type="match status" value="1"/>
</dbReference>
<feature type="chain" id="PRO_5047489618" evidence="7">
    <location>
        <begin position="25"/>
        <end position="392"/>
    </location>
</feature>
<dbReference type="EMBL" id="JAKIKS010000001">
    <property type="protein sequence ID" value="MCL1123000.1"/>
    <property type="molecule type" value="Genomic_DNA"/>
</dbReference>
<dbReference type="Gene3D" id="3.30.70.80">
    <property type="entry name" value="Peptidase S8 propeptide/proteinase inhibitor I9"/>
    <property type="match status" value="1"/>
</dbReference>
<keyword evidence="2 5" id="KW-0645">Protease</keyword>
<evidence type="ECO:0000256" key="3">
    <source>
        <dbReference type="ARBA" id="ARBA00022801"/>
    </source>
</evidence>
<organism evidence="9 10">
    <name type="scientific">Shewanella surugensis</name>
    <dbReference type="NCBI Taxonomy" id="212020"/>
    <lineage>
        <taxon>Bacteria</taxon>
        <taxon>Pseudomonadati</taxon>
        <taxon>Pseudomonadota</taxon>
        <taxon>Gammaproteobacteria</taxon>
        <taxon>Alteromonadales</taxon>
        <taxon>Shewanellaceae</taxon>
        <taxon>Shewanella</taxon>
    </lineage>
</organism>
<feature type="domain" description="Peptidase S8/S53" evidence="8">
    <location>
        <begin position="160"/>
        <end position="365"/>
    </location>
</feature>
<evidence type="ECO:0000256" key="4">
    <source>
        <dbReference type="ARBA" id="ARBA00022825"/>
    </source>
</evidence>
<gene>
    <name evidence="9" type="ORF">L2764_00510</name>
</gene>
<dbReference type="PRINTS" id="PR00723">
    <property type="entry name" value="SUBTILISIN"/>
</dbReference>
<evidence type="ECO:0000256" key="1">
    <source>
        <dbReference type="ARBA" id="ARBA00011073"/>
    </source>
</evidence>
<keyword evidence="3 5" id="KW-0378">Hydrolase</keyword>
<dbReference type="PROSITE" id="PS00138">
    <property type="entry name" value="SUBTILASE_SER"/>
    <property type="match status" value="1"/>
</dbReference>
<dbReference type="InterPro" id="IPR022398">
    <property type="entry name" value="Peptidase_S8_His-AS"/>
</dbReference>
<dbReference type="InterPro" id="IPR015500">
    <property type="entry name" value="Peptidase_S8_subtilisin-rel"/>
</dbReference>
<dbReference type="Pfam" id="PF00082">
    <property type="entry name" value="Peptidase_S8"/>
    <property type="match status" value="1"/>
</dbReference>
<dbReference type="PANTHER" id="PTHR43806">
    <property type="entry name" value="PEPTIDASE S8"/>
    <property type="match status" value="1"/>
</dbReference>
<dbReference type="SUPFAM" id="SSF52743">
    <property type="entry name" value="Subtilisin-like"/>
    <property type="match status" value="1"/>
</dbReference>
<evidence type="ECO:0000256" key="2">
    <source>
        <dbReference type="ARBA" id="ARBA00022670"/>
    </source>
</evidence>
<keyword evidence="10" id="KW-1185">Reference proteome</keyword>
<keyword evidence="7" id="KW-0732">Signal</keyword>
<evidence type="ECO:0000259" key="8">
    <source>
        <dbReference type="Pfam" id="PF00082"/>
    </source>
</evidence>
<dbReference type="InterPro" id="IPR023828">
    <property type="entry name" value="Peptidase_S8_Ser-AS"/>
</dbReference>
<dbReference type="PROSITE" id="PS00137">
    <property type="entry name" value="SUBTILASE_HIS"/>
    <property type="match status" value="1"/>
</dbReference>
<dbReference type="InterPro" id="IPR036852">
    <property type="entry name" value="Peptidase_S8/S53_dom_sf"/>
</dbReference>
<dbReference type="Gene3D" id="3.40.50.200">
    <property type="entry name" value="Peptidase S8/S53 domain"/>
    <property type="match status" value="1"/>
</dbReference>
<comment type="caution">
    <text evidence="9">The sequence shown here is derived from an EMBL/GenBank/DDBJ whole genome shotgun (WGS) entry which is preliminary data.</text>
</comment>
<dbReference type="InterPro" id="IPR000209">
    <property type="entry name" value="Peptidase_S8/S53_dom"/>
</dbReference>
<dbReference type="RefSeq" id="WP_248938280.1">
    <property type="nucleotide sequence ID" value="NZ_JAKIKS010000001.1"/>
</dbReference>
<proteinExistence type="inferred from homology"/>
<evidence type="ECO:0000313" key="9">
    <source>
        <dbReference type="EMBL" id="MCL1123000.1"/>
    </source>
</evidence>
<keyword evidence="4 5" id="KW-0720">Serine protease</keyword>
<evidence type="ECO:0000256" key="5">
    <source>
        <dbReference type="PROSITE-ProRule" id="PRU01240"/>
    </source>
</evidence>
<evidence type="ECO:0000313" key="10">
    <source>
        <dbReference type="Proteomes" id="UP001203423"/>
    </source>
</evidence>
<evidence type="ECO:0000256" key="7">
    <source>
        <dbReference type="SAM" id="SignalP"/>
    </source>
</evidence>
<feature type="signal peptide" evidence="7">
    <location>
        <begin position="1"/>
        <end position="24"/>
    </location>
</feature>
<reference evidence="9 10" key="1">
    <citation type="submission" date="2022-01" db="EMBL/GenBank/DDBJ databases">
        <title>Whole genome-based taxonomy of the Shewanellaceae.</title>
        <authorList>
            <person name="Martin-Rodriguez A.J."/>
        </authorList>
    </citation>
    <scope>NUCLEOTIDE SEQUENCE [LARGE SCALE GENOMIC DNA]</scope>
    <source>
        <strain evidence="9 10">DSM 17177</strain>
    </source>
</reference>
<evidence type="ECO:0000256" key="6">
    <source>
        <dbReference type="SAM" id="MobiDB-lite"/>
    </source>
</evidence>
<dbReference type="InterPro" id="IPR037045">
    <property type="entry name" value="S8pro/Inhibitor_I9_sf"/>
</dbReference>
<dbReference type="Proteomes" id="UP001203423">
    <property type="component" value="Unassembled WGS sequence"/>
</dbReference>
<feature type="active site" description="Charge relay system" evidence="5">
    <location>
        <position position="355"/>
    </location>
</feature>
<feature type="active site" description="Charge relay system" evidence="5">
    <location>
        <position position="197"/>
    </location>
</feature>
<feature type="active site" description="Charge relay system" evidence="5">
    <location>
        <position position="162"/>
    </location>
</feature>
<dbReference type="PANTHER" id="PTHR43806:SF11">
    <property type="entry name" value="CEREVISIN-RELATED"/>
    <property type="match status" value="1"/>
</dbReference>
<name>A0ABT0L691_9GAMM</name>
<accession>A0ABT0L691</accession>